<dbReference type="AlphaFoldDB" id="A0A0A8ZH31"/>
<evidence type="ECO:0000313" key="1">
    <source>
        <dbReference type="EMBL" id="JAD38091.1"/>
    </source>
</evidence>
<accession>A0A0A8ZH31</accession>
<reference evidence="1" key="2">
    <citation type="journal article" date="2015" name="Data Brief">
        <title>Shoot transcriptome of the giant reed, Arundo donax.</title>
        <authorList>
            <person name="Barrero R.A."/>
            <person name="Guerrero F.D."/>
            <person name="Moolhuijzen P."/>
            <person name="Goolsby J.A."/>
            <person name="Tidwell J."/>
            <person name="Bellgard S.E."/>
            <person name="Bellgard M.I."/>
        </authorList>
    </citation>
    <scope>NUCLEOTIDE SEQUENCE</scope>
    <source>
        <tissue evidence="1">Shoot tissue taken approximately 20 cm above the soil surface</tissue>
    </source>
</reference>
<sequence length="39" mass="4311">MLESGNTTLTLEATISKGDICSTYKPSNLDFCRIDHTAY</sequence>
<name>A0A0A8ZH31_ARUDO</name>
<organism evidence="1">
    <name type="scientific">Arundo donax</name>
    <name type="common">Giant reed</name>
    <name type="synonym">Donax arundinaceus</name>
    <dbReference type="NCBI Taxonomy" id="35708"/>
    <lineage>
        <taxon>Eukaryota</taxon>
        <taxon>Viridiplantae</taxon>
        <taxon>Streptophyta</taxon>
        <taxon>Embryophyta</taxon>
        <taxon>Tracheophyta</taxon>
        <taxon>Spermatophyta</taxon>
        <taxon>Magnoliopsida</taxon>
        <taxon>Liliopsida</taxon>
        <taxon>Poales</taxon>
        <taxon>Poaceae</taxon>
        <taxon>PACMAD clade</taxon>
        <taxon>Arundinoideae</taxon>
        <taxon>Arundineae</taxon>
        <taxon>Arundo</taxon>
    </lineage>
</organism>
<protein>
    <submittedName>
        <fullName evidence="1">Uncharacterized protein</fullName>
    </submittedName>
</protein>
<proteinExistence type="predicted"/>
<reference evidence="1" key="1">
    <citation type="submission" date="2014-09" db="EMBL/GenBank/DDBJ databases">
        <authorList>
            <person name="Magalhaes I.L.F."/>
            <person name="Oliveira U."/>
            <person name="Santos F.R."/>
            <person name="Vidigal T.H.D.A."/>
            <person name="Brescovit A.D."/>
            <person name="Santos A.J."/>
        </authorList>
    </citation>
    <scope>NUCLEOTIDE SEQUENCE</scope>
    <source>
        <tissue evidence="1">Shoot tissue taken approximately 20 cm above the soil surface</tissue>
    </source>
</reference>
<dbReference type="EMBL" id="GBRH01259804">
    <property type="protein sequence ID" value="JAD38091.1"/>
    <property type="molecule type" value="Transcribed_RNA"/>
</dbReference>